<evidence type="ECO:0000313" key="2">
    <source>
        <dbReference type="EMBL" id="RCH77611.1"/>
    </source>
</evidence>
<sequence length="281" mass="32206">MSPTANTPLLRKPPRGVSRVPTFFRSSIPNRRSILRAFFSMALHMLLELVVPIIIYYVLRNFVSPLLALLLAGLPTAVMVIIKACKEHKVDMMGVLMLLGFAVSAVLAFIQSDPKLYLLRESAMTLAMGLMLIITLIPFRYKTHVLRPFMFYVARQIAISSSMNANVVREHWDWFWNYYSIFRHFLRAITGIWGLALISEFLMRLVLLNTLDEIDDVVYYSNMYMLAVMIVLGPVTVISALLLRHYFNLEQERIKVAERRSEIEGIIARAAAEQQANKTSF</sequence>
<keyword evidence="1" id="KW-1133">Transmembrane helix</keyword>
<dbReference type="NCBIfam" id="NF041646">
    <property type="entry name" value="VC0807_fam"/>
    <property type="match status" value="1"/>
</dbReference>
<comment type="caution">
    <text evidence="2">The sequence shown here is derived from an EMBL/GenBank/DDBJ whole genome shotgun (WGS) entry which is preliminary data.</text>
</comment>
<feature type="transmembrane region" description="Helical" evidence="1">
    <location>
        <begin position="92"/>
        <end position="110"/>
    </location>
</feature>
<feature type="transmembrane region" description="Helical" evidence="1">
    <location>
        <begin position="122"/>
        <end position="141"/>
    </location>
</feature>
<feature type="transmembrane region" description="Helical" evidence="1">
    <location>
        <begin position="185"/>
        <end position="203"/>
    </location>
</feature>
<reference evidence="2 3" key="1">
    <citation type="journal article" date="2018" name="G3 (Bethesda)">
        <title>Phylogenetic and Phylogenomic Definition of Rhizopus Species.</title>
        <authorList>
            <person name="Gryganskyi A.P."/>
            <person name="Golan J."/>
            <person name="Dolatabadi S."/>
            <person name="Mondo S."/>
            <person name="Robb S."/>
            <person name="Idnurm A."/>
            <person name="Muszewska A."/>
            <person name="Steczkiewicz K."/>
            <person name="Masonjones S."/>
            <person name="Liao H.L."/>
            <person name="Gajdeczka M.T."/>
            <person name="Anike F."/>
            <person name="Vuek A."/>
            <person name="Anishchenko I.M."/>
            <person name="Voigt K."/>
            <person name="de Hoog G.S."/>
            <person name="Smith M.E."/>
            <person name="Heitman J."/>
            <person name="Vilgalys R."/>
            <person name="Stajich J.E."/>
        </authorList>
    </citation>
    <scope>NUCLEOTIDE SEQUENCE [LARGE SCALE GENOMIC DNA]</scope>
    <source>
        <strain evidence="2 3">LSU 92-RS-03</strain>
    </source>
</reference>
<evidence type="ECO:0000256" key="1">
    <source>
        <dbReference type="SAM" id="Phobius"/>
    </source>
</evidence>
<feature type="transmembrane region" description="Helical" evidence="1">
    <location>
        <begin position="34"/>
        <end position="59"/>
    </location>
</feature>
<feature type="transmembrane region" description="Helical" evidence="1">
    <location>
        <begin position="65"/>
        <end position="85"/>
    </location>
</feature>
<evidence type="ECO:0008006" key="4">
    <source>
        <dbReference type="Google" id="ProtNLM"/>
    </source>
</evidence>
<name>A0A367IJB5_RHIST</name>
<evidence type="ECO:0000313" key="3">
    <source>
        <dbReference type="Proteomes" id="UP000253551"/>
    </source>
</evidence>
<feature type="transmembrane region" description="Helical" evidence="1">
    <location>
        <begin position="223"/>
        <end position="243"/>
    </location>
</feature>
<keyword evidence="1" id="KW-0472">Membrane</keyword>
<dbReference type="OrthoDB" id="2352759at2759"/>
<gene>
    <name evidence="2" type="ORF">CU098_003988</name>
</gene>
<keyword evidence="1" id="KW-0812">Transmembrane</keyword>
<dbReference type="AlphaFoldDB" id="A0A367IJB5"/>
<dbReference type="EMBL" id="PJQM01007895">
    <property type="protein sequence ID" value="RCH77611.1"/>
    <property type="molecule type" value="Genomic_DNA"/>
</dbReference>
<organism evidence="2 3">
    <name type="scientific">Rhizopus stolonifer</name>
    <name type="common">Rhizopus nigricans</name>
    <dbReference type="NCBI Taxonomy" id="4846"/>
    <lineage>
        <taxon>Eukaryota</taxon>
        <taxon>Fungi</taxon>
        <taxon>Fungi incertae sedis</taxon>
        <taxon>Mucoromycota</taxon>
        <taxon>Mucoromycotina</taxon>
        <taxon>Mucoromycetes</taxon>
        <taxon>Mucorales</taxon>
        <taxon>Mucorineae</taxon>
        <taxon>Rhizopodaceae</taxon>
        <taxon>Rhizopus</taxon>
    </lineage>
</organism>
<dbReference type="Proteomes" id="UP000253551">
    <property type="component" value="Unassembled WGS sequence"/>
</dbReference>
<proteinExistence type="predicted"/>
<keyword evidence="3" id="KW-1185">Reference proteome</keyword>
<accession>A0A367IJB5</accession>
<protein>
    <recommendedName>
        <fullName evidence="4">Transmembrane protein</fullName>
    </recommendedName>
</protein>